<dbReference type="NCBIfam" id="NF042431">
    <property type="entry name" value="EnCoAhydt_DpgB"/>
    <property type="match status" value="1"/>
</dbReference>
<name>A0A2N3REU1_9XANT</name>
<dbReference type="EMBL" id="PHKV01000011">
    <property type="protein sequence ID" value="PKV10991.1"/>
    <property type="molecule type" value="Genomic_DNA"/>
</dbReference>
<dbReference type="OrthoDB" id="6006525at2"/>
<evidence type="ECO:0000313" key="4">
    <source>
        <dbReference type="Proteomes" id="UP000233748"/>
    </source>
</evidence>
<evidence type="ECO:0000313" key="3">
    <source>
        <dbReference type="Proteomes" id="UP000233720"/>
    </source>
</evidence>
<proteinExistence type="predicted"/>
<evidence type="ECO:0000313" key="2">
    <source>
        <dbReference type="EMBL" id="PKV15180.1"/>
    </source>
</evidence>
<dbReference type="SUPFAM" id="SSF52096">
    <property type="entry name" value="ClpP/crotonase"/>
    <property type="match status" value="1"/>
</dbReference>
<evidence type="ECO:0000313" key="1">
    <source>
        <dbReference type="EMBL" id="PKV10991.1"/>
    </source>
</evidence>
<dbReference type="InterPro" id="IPR053545">
    <property type="entry name" value="Enoyl-CoA_hydratase-like"/>
</dbReference>
<dbReference type="Gene3D" id="3.90.226.10">
    <property type="entry name" value="2-enoyl-CoA Hydratase, Chain A, domain 1"/>
    <property type="match status" value="1"/>
</dbReference>
<keyword evidence="4" id="KW-1185">Reference proteome</keyword>
<comment type="caution">
    <text evidence="1">The sequence shown here is derived from an EMBL/GenBank/DDBJ whole genome shotgun (WGS) entry which is preliminary data.</text>
</comment>
<dbReference type="AlphaFoldDB" id="A0A2N3REU1"/>
<dbReference type="InterPro" id="IPR029045">
    <property type="entry name" value="ClpP/crotonase-like_dom_sf"/>
</dbReference>
<dbReference type="Proteomes" id="UP000233720">
    <property type="component" value="Unassembled WGS sequence"/>
</dbReference>
<dbReference type="EMBL" id="PHKW01000012">
    <property type="protein sequence ID" value="PKV15180.1"/>
    <property type="molecule type" value="Genomic_DNA"/>
</dbReference>
<reference evidence="3 4" key="1">
    <citation type="submission" date="2017-11" db="EMBL/GenBank/DDBJ databases">
        <title>Xanthomonas prunicola sp. nov., a novel pathogen that affects nectarine (Prunus persica var. nectarine) trees.</title>
        <authorList>
            <person name="Lopez M."/>
            <person name="Lopez-Soriano P."/>
            <person name="Garita-Cambronero J."/>
            <person name="Beltran C."/>
            <person name="Taghouti G."/>
            <person name="Portier P."/>
            <person name="Cubero J."/>
            <person name="Fischer-Le Saux M."/>
            <person name="Marco-Noales E."/>
        </authorList>
    </citation>
    <scope>NUCLEOTIDE SEQUENCE [LARGE SCALE GENOMIC DNA]</scope>
    <source>
        <strain evidence="1 3">CFBP8353</strain>
        <strain evidence="2 4">CFBP8354</strain>
    </source>
</reference>
<dbReference type="RefSeq" id="WP_101364831.1">
    <property type="nucleotide sequence ID" value="NZ_PHKV01000011.1"/>
</dbReference>
<protein>
    <submittedName>
        <fullName evidence="1">Enoyl-CoA hydratase</fullName>
    </submittedName>
</protein>
<sequence length="247" mass="26365">MSDPANPVLHLVHLTIDAASALSDDQIQRLTRACDAVEDASSPAIMILHLRGTTAPSAAACWPGAVSLDLVSRWEKAMRRFERLQGLSLAWIENTCSAGMLDLLLATDQRIATPTASVCLHSGEAAWPGMAMRRMSTRLGMGAARSVFLFETQLCSARMAQLGVVDQLSDDAQGAIAAWLATLAGVDVQVLPNRRLLLLEGAAHSYEQALGQHLAACDVELRRRQLRALHPAPADGAQDVLAQAVSA</sequence>
<organism evidence="1 3">
    <name type="scientific">Xanthomonas prunicola</name>
    <dbReference type="NCBI Taxonomy" id="2053930"/>
    <lineage>
        <taxon>Bacteria</taxon>
        <taxon>Pseudomonadati</taxon>
        <taxon>Pseudomonadota</taxon>
        <taxon>Gammaproteobacteria</taxon>
        <taxon>Lysobacterales</taxon>
        <taxon>Lysobacteraceae</taxon>
        <taxon>Xanthomonas</taxon>
    </lineage>
</organism>
<dbReference type="Proteomes" id="UP000233748">
    <property type="component" value="Unassembled WGS sequence"/>
</dbReference>
<accession>A0A2N3REU1</accession>
<gene>
    <name evidence="1" type="ORF">XpruCFBP8353_20180</name>
    <name evidence="2" type="ORF">XpruCFBP8354_21095</name>
</gene>